<dbReference type="Proteomes" id="UP001552527">
    <property type="component" value="Unassembled WGS sequence"/>
</dbReference>
<dbReference type="GO" id="GO:0004519">
    <property type="term" value="F:endonuclease activity"/>
    <property type="evidence" value="ECO:0007669"/>
    <property type="project" value="UniProtKB-KW"/>
</dbReference>
<organism evidence="3 4">
    <name type="scientific">Streptomyces werraensis</name>
    <dbReference type="NCBI Taxonomy" id="68284"/>
    <lineage>
        <taxon>Bacteria</taxon>
        <taxon>Bacillati</taxon>
        <taxon>Actinomycetota</taxon>
        <taxon>Actinomycetes</taxon>
        <taxon>Kitasatosporales</taxon>
        <taxon>Streptomycetaceae</taxon>
        <taxon>Streptomyces</taxon>
    </lineage>
</organism>
<gene>
    <name evidence="3" type="ORF">AB0K95_16775</name>
</gene>
<feature type="domain" description="GIY-YIG" evidence="2">
    <location>
        <begin position="51"/>
        <end position="129"/>
    </location>
</feature>
<evidence type="ECO:0000259" key="2">
    <source>
        <dbReference type="PROSITE" id="PS50164"/>
    </source>
</evidence>
<dbReference type="PROSITE" id="PS50164">
    <property type="entry name" value="GIY_YIG"/>
    <property type="match status" value="1"/>
</dbReference>
<sequence length="280" mass="31279">MTGSSGADGRGVFHDDFRLSITKALGDQLAQALRSLGRAPLGEESLAKLEERPGVYQLYVKGAFVYVGKADRRHKGLPGRLRNHLRKLSGRRNLDLADVTFSCLYVDEDFSALAPEQLLINHYKERGGIPWNNSGFGSKDPGRRRDTTVLKKDHFDVQYPINLDALVQGVTPGTNDLRTFLKKLKAGLPYNFRYVEPSRAADVSVEVPDGPLTADEAFRLASAALPVSWQITALLNYVIMYEEEEQYKSASRYYRAGEVVDQEPEKSSEPLTREDLGDIE</sequence>
<keyword evidence="3" id="KW-0255">Endonuclease</keyword>
<feature type="compositionally biased region" description="Basic and acidic residues" evidence="1">
    <location>
        <begin position="263"/>
        <end position="280"/>
    </location>
</feature>
<dbReference type="GO" id="GO:0016787">
    <property type="term" value="F:hydrolase activity"/>
    <property type="evidence" value="ECO:0007669"/>
    <property type="project" value="UniProtKB-KW"/>
</dbReference>
<feature type="region of interest" description="Disordered" evidence="1">
    <location>
        <begin position="258"/>
        <end position="280"/>
    </location>
</feature>
<dbReference type="InterPro" id="IPR000305">
    <property type="entry name" value="GIY-YIG_endonuc"/>
</dbReference>
<dbReference type="EC" id="3.1.21.-" evidence="3"/>
<dbReference type="InterPro" id="IPR035901">
    <property type="entry name" value="GIY-YIG_endonuc_sf"/>
</dbReference>
<dbReference type="Gene3D" id="3.40.1440.10">
    <property type="entry name" value="GIY-YIG endonuclease"/>
    <property type="match status" value="1"/>
</dbReference>
<name>A0ABV3JFJ0_9ACTN</name>
<keyword evidence="4" id="KW-1185">Reference proteome</keyword>
<protein>
    <submittedName>
        <fullName evidence="3">Eco29kI family restriction endonuclease</fullName>
        <ecNumber evidence="3">3.1.21.-</ecNumber>
    </submittedName>
</protein>
<evidence type="ECO:0000256" key="1">
    <source>
        <dbReference type="SAM" id="MobiDB-lite"/>
    </source>
</evidence>
<evidence type="ECO:0000313" key="3">
    <source>
        <dbReference type="EMBL" id="MEV5246906.1"/>
    </source>
</evidence>
<reference evidence="3 4" key="1">
    <citation type="submission" date="2024-06" db="EMBL/GenBank/DDBJ databases">
        <title>The Natural Products Discovery Center: Release of the First 8490 Sequenced Strains for Exploring Actinobacteria Biosynthetic Diversity.</title>
        <authorList>
            <person name="Kalkreuter E."/>
            <person name="Kautsar S.A."/>
            <person name="Yang D."/>
            <person name="Bader C.D."/>
            <person name="Teijaro C.N."/>
            <person name="Fluegel L."/>
            <person name="Davis C.M."/>
            <person name="Simpson J.R."/>
            <person name="Lauterbach L."/>
            <person name="Steele A.D."/>
            <person name="Gui C."/>
            <person name="Meng S."/>
            <person name="Li G."/>
            <person name="Viehrig K."/>
            <person name="Ye F."/>
            <person name="Su P."/>
            <person name="Kiefer A.F."/>
            <person name="Nichols A."/>
            <person name="Cepeda A.J."/>
            <person name="Yan W."/>
            <person name="Fan B."/>
            <person name="Jiang Y."/>
            <person name="Adhikari A."/>
            <person name="Zheng C.-J."/>
            <person name="Schuster L."/>
            <person name="Cowan T.M."/>
            <person name="Smanski M.J."/>
            <person name="Chevrette M.G."/>
            <person name="De Carvalho L.P.S."/>
            <person name="Shen B."/>
        </authorList>
    </citation>
    <scope>NUCLEOTIDE SEQUENCE [LARGE SCALE GENOMIC DNA]</scope>
    <source>
        <strain evidence="3 4">NPDC052768</strain>
    </source>
</reference>
<dbReference type="RefSeq" id="WP_364022611.1">
    <property type="nucleotide sequence ID" value="NZ_JBFATD010000005.1"/>
</dbReference>
<accession>A0ABV3JFJ0</accession>
<proteinExistence type="predicted"/>
<dbReference type="EMBL" id="JBFATE010000006">
    <property type="protein sequence ID" value="MEV5246906.1"/>
    <property type="molecule type" value="Genomic_DNA"/>
</dbReference>
<keyword evidence="3" id="KW-0378">Hydrolase</keyword>
<evidence type="ECO:0000313" key="4">
    <source>
        <dbReference type="Proteomes" id="UP001552527"/>
    </source>
</evidence>
<comment type="caution">
    <text evidence="3">The sequence shown here is derived from an EMBL/GenBank/DDBJ whole genome shotgun (WGS) entry which is preliminary data.</text>
</comment>
<keyword evidence="3" id="KW-0540">Nuclease</keyword>